<sequence length="76" mass="8394">MRSVHWDALRGAANGVPIGGGSVMLQVSSQTRGRPRLRNLRSGKKENVAGDRSMIARPDRQPRSSHRRGLIHLLVD</sequence>
<protein>
    <submittedName>
        <fullName evidence="2">Uncharacterized protein</fullName>
    </submittedName>
</protein>
<name>A0A5C5YBJ2_9PLAN</name>
<dbReference type="RefSeq" id="WP_165701021.1">
    <property type="nucleotide sequence ID" value="NZ_CP036319.1"/>
</dbReference>
<feature type="region of interest" description="Disordered" evidence="1">
    <location>
        <begin position="42"/>
        <end position="76"/>
    </location>
</feature>
<dbReference type="AlphaFoldDB" id="A0A5C5YBJ2"/>
<comment type="caution">
    <text evidence="2">The sequence shown here is derived from an EMBL/GenBank/DDBJ whole genome shotgun (WGS) entry which is preliminary data.</text>
</comment>
<evidence type="ECO:0000313" key="2">
    <source>
        <dbReference type="EMBL" id="TWT72298.1"/>
    </source>
</evidence>
<proteinExistence type="predicted"/>
<keyword evidence="3" id="KW-1185">Reference proteome</keyword>
<evidence type="ECO:0000256" key="1">
    <source>
        <dbReference type="SAM" id="MobiDB-lite"/>
    </source>
</evidence>
<dbReference type="EMBL" id="SJPL01000001">
    <property type="protein sequence ID" value="TWT72298.1"/>
    <property type="molecule type" value="Genomic_DNA"/>
</dbReference>
<gene>
    <name evidence="2" type="ORF">Pan14r_46180</name>
</gene>
<organism evidence="2 3">
    <name type="scientific">Crateriforma conspicua</name>
    <dbReference type="NCBI Taxonomy" id="2527996"/>
    <lineage>
        <taxon>Bacteria</taxon>
        <taxon>Pseudomonadati</taxon>
        <taxon>Planctomycetota</taxon>
        <taxon>Planctomycetia</taxon>
        <taxon>Planctomycetales</taxon>
        <taxon>Planctomycetaceae</taxon>
        <taxon>Crateriforma</taxon>
    </lineage>
</organism>
<evidence type="ECO:0000313" key="3">
    <source>
        <dbReference type="Proteomes" id="UP000317238"/>
    </source>
</evidence>
<reference evidence="2 3" key="1">
    <citation type="submission" date="2019-02" db="EMBL/GenBank/DDBJ databases">
        <title>Deep-cultivation of Planctomycetes and their phenomic and genomic characterization uncovers novel biology.</title>
        <authorList>
            <person name="Wiegand S."/>
            <person name="Jogler M."/>
            <person name="Boedeker C."/>
            <person name="Pinto D."/>
            <person name="Vollmers J."/>
            <person name="Rivas-Marin E."/>
            <person name="Kohn T."/>
            <person name="Peeters S.H."/>
            <person name="Heuer A."/>
            <person name="Rast P."/>
            <person name="Oberbeckmann S."/>
            <person name="Bunk B."/>
            <person name="Jeske O."/>
            <person name="Meyerdierks A."/>
            <person name="Storesund J.E."/>
            <person name="Kallscheuer N."/>
            <person name="Luecker S."/>
            <person name="Lage O.M."/>
            <person name="Pohl T."/>
            <person name="Merkel B.J."/>
            <person name="Hornburger P."/>
            <person name="Mueller R.-W."/>
            <person name="Bruemmer F."/>
            <person name="Labrenz M."/>
            <person name="Spormann A.M."/>
            <person name="Op Den Camp H."/>
            <person name="Overmann J."/>
            <person name="Amann R."/>
            <person name="Jetten M.S.M."/>
            <person name="Mascher T."/>
            <person name="Medema M.H."/>
            <person name="Devos D.P."/>
            <person name="Kaster A.-K."/>
            <person name="Ovreas L."/>
            <person name="Rohde M."/>
            <person name="Galperin M.Y."/>
            <person name="Jogler C."/>
        </authorList>
    </citation>
    <scope>NUCLEOTIDE SEQUENCE [LARGE SCALE GENOMIC DNA]</scope>
    <source>
        <strain evidence="2 3">Pan14r</strain>
    </source>
</reference>
<dbReference type="Proteomes" id="UP000317238">
    <property type="component" value="Unassembled WGS sequence"/>
</dbReference>
<accession>A0A5C5YBJ2</accession>